<dbReference type="EMBL" id="KL142421">
    <property type="protein sequence ID" value="KDR66661.1"/>
    <property type="molecule type" value="Genomic_DNA"/>
</dbReference>
<proteinExistence type="predicted"/>
<dbReference type="Proteomes" id="UP000027222">
    <property type="component" value="Unassembled WGS sequence"/>
</dbReference>
<gene>
    <name evidence="1" type="ORF">GALMADRAFT_147712</name>
</gene>
<sequence>MSSTTSVGRLEGVKAPACSKNDDFHPLYPSSHTQPMSVQPATRPSYFMLLHDIELLVVPSAATRTSIGVFCFNFVSSVRSAFWHWLLRPRSFEDESGVGGGRLKLSGKMTAVRAGVCGFEVRVYIHEQRGGGGGTRSWAYRNPGPRCA</sequence>
<evidence type="ECO:0000313" key="1">
    <source>
        <dbReference type="EMBL" id="KDR66661.1"/>
    </source>
</evidence>
<keyword evidence="2" id="KW-1185">Reference proteome</keyword>
<dbReference type="HOGENOM" id="CLU_1758940_0_0_1"/>
<accession>A0A067S778</accession>
<organism evidence="1 2">
    <name type="scientific">Galerina marginata (strain CBS 339.88)</name>
    <dbReference type="NCBI Taxonomy" id="685588"/>
    <lineage>
        <taxon>Eukaryota</taxon>
        <taxon>Fungi</taxon>
        <taxon>Dikarya</taxon>
        <taxon>Basidiomycota</taxon>
        <taxon>Agaricomycotina</taxon>
        <taxon>Agaricomycetes</taxon>
        <taxon>Agaricomycetidae</taxon>
        <taxon>Agaricales</taxon>
        <taxon>Agaricineae</taxon>
        <taxon>Strophariaceae</taxon>
        <taxon>Galerina</taxon>
    </lineage>
</organism>
<dbReference type="AlphaFoldDB" id="A0A067S778"/>
<evidence type="ECO:0000313" key="2">
    <source>
        <dbReference type="Proteomes" id="UP000027222"/>
    </source>
</evidence>
<name>A0A067S778_GALM3</name>
<reference evidence="2" key="1">
    <citation type="journal article" date="2014" name="Proc. Natl. Acad. Sci. U.S.A.">
        <title>Extensive sampling of basidiomycete genomes demonstrates inadequacy of the white-rot/brown-rot paradigm for wood decay fungi.</title>
        <authorList>
            <person name="Riley R."/>
            <person name="Salamov A.A."/>
            <person name="Brown D.W."/>
            <person name="Nagy L.G."/>
            <person name="Floudas D."/>
            <person name="Held B.W."/>
            <person name="Levasseur A."/>
            <person name="Lombard V."/>
            <person name="Morin E."/>
            <person name="Otillar R."/>
            <person name="Lindquist E.A."/>
            <person name="Sun H."/>
            <person name="LaButti K.M."/>
            <person name="Schmutz J."/>
            <person name="Jabbour D."/>
            <person name="Luo H."/>
            <person name="Baker S.E."/>
            <person name="Pisabarro A.G."/>
            <person name="Walton J.D."/>
            <person name="Blanchette R.A."/>
            <person name="Henrissat B."/>
            <person name="Martin F."/>
            <person name="Cullen D."/>
            <person name="Hibbett D.S."/>
            <person name="Grigoriev I.V."/>
        </authorList>
    </citation>
    <scope>NUCLEOTIDE SEQUENCE [LARGE SCALE GENOMIC DNA]</scope>
    <source>
        <strain evidence="2">CBS 339.88</strain>
    </source>
</reference>
<protein>
    <submittedName>
        <fullName evidence="1">Uncharacterized protein</fullName>
    </submittedName>
</protein>